<dbReference type="GO" id="GO:0003824">
    <property type="term" value="F:catalytic activity"/>
    <property type="evidence" value="ECO:0007669"/>
    <property type="project" value="InterPro"/>
</dbReference>
<evidence type="ECO:0000256" key="6">
    <source>
        <dbReference type="ARBA" id="ARBA00023004"/>
    </source>
</evidence>
<comment type="caution">
    <text evidence="10">The sequence shown here is derived from an EMBL/GenBank/DDBJ whole genome shotgun (WGS) entry which is preliminary data.</text>
</comment>
<dbReference type="Gene3D" id="3.80.30.20">
    <property type="entry name" value="tm_1862 like domain"/>
    <property type="match status" value="1"/>
</dbReference>
<dbReference type="GO" id="GO:0051539">
    <property type="term" value="F:4 iron, 4 sulfur cluster binding"/>
    <property type="evidence" value="ECO:0007669"/>
    <property type="project" value="UniProtKB-KW"/>
</dbReference>
<evidence type="ECO:0000256" key="4">
    <source>
        <dbReference type="ARBA" id="ARBA00022691"/>
    </source>
</evidence>
<keyword evidence="4" id="KW-0949">S-adenosyl-L-methionine</keyword>
<dbReference type="PROSITE" id="PS51918">
    <property type="entry name" value="RADICAL_SAM"/>
    <property type="match status" value="1"/>
</dbReference>
<dbReference type="Gene3D" id="3.40.50.280">
    <property type="entry name" value="Cobalamin-binding domain"/>
    <property type="match status" value="1"/>
</dbReference>
<dbReference type="GO" id="GO:0031419">
    <property type="term" value="F:cobalamin binding"/>
    <property type="evidence" value="ECO:0007669"/>
    <property type="project" value="InterPro"/>
</dbReference>
<dbReference type="SMART" id="SM00729">
    <property type="entry name" value="Elp3"/>
    <property type="match status" value="1"/>
</dbReference>
<dbReference type="AlphaFoldDB" id="A0A9D6Z220"/>
<proteinExistence type="predicted"/>
<protein>
    <submittedName>
        <fullName evidence="10">Radical SAM protein</fullName>
    </submittedName>
</protein>
<reference evidence="10" key="1">
    <citation type="submission" date="2020-07" db="EMBL/GenBank/DDBJ databases">
        <title>Huge and variable diversity of episymbiotic CPR bacteria and DPANN archaea in groundwater ecosystems.</title>
        <authorList>
            <person name="He C.Y."/>
            <person name="Keren R."/>
            <person name="Whittaker M."/>
            <person name="Farag I.F."/>
            <person name="Doudna J."/>
            <person name="Cate J.H.D."/>
            <person name="Banfield J.F."/>
        </authorList>
    </citation>
    <scope>NUCLEOTIDE SEQUENCE</scope>
    <source>
        <strain evidence="10">NC_groundwater_1664_Pr3_B-0.1um_52_9</strain>
    </source>
</reference>
<dbReference type="GO" id="GO:0005829">
    <property type="term" value="C:cytosol"/>
    <property type="evidence" value="ECO:0007669"/>
    <property type="project" value="TreeGrafter"/>
</dbReference>
<dbReference type="InterPro" id="IPR006638">
    <property type="entry name" value="Elp3/MiaA/NifB-like_rSAM"/>
</dbReference>
<comment type="cofactor">
    <cofactor evidence="1">
        <name>[4Fe-4S] cluster</name>
        <dbReference type="ChEBI" id="CHEBI:49883"/>
    </cofactor>
</comment>
<dbReference type="PANTHER" id="PTHR43409:SF7">
    <property type="entry name" value="BLL1977 PROTEIN"/>
    <property type="match status" value="1"/>
</dbReference>
<dbReference type="PANTHER" id="PTHR43409">
    <property type="entry name" value="ANAEROBIC MAGNESIUM-PROTOPORPHYRIN IX MONOMETHYL ESTER CYCLASE-RELATED"/>
    <property type="match status" value="1"/>
</dbReference>
<dbReference type="InterPro" id="IPR006158">
    <property type="entry name" value="Cobalamin-bd"/>
</dbReference>
<evidence type="ECO:0000259" key="9">
    <source>
        <dbReference type="PROSITE" id="PS51918"/>
    </source>
</evidence>
<dbReference type="SFLD" id="SFLDG01082">
    <property type="entry name" value="B12-binding_domain_containing"/>
    <property type="match status" value="1"/>
</dbReference>
<dbReference type="PROSITE" id="PS51332">
    <property type="entry name" value="B12_BINDING"/>
    <property type="match status" value="1"/>
</dbReference>
<organism evidence="10 11">
    <name type="scientific">Desulfomonile tiedjei</name>
    <dbReference type="NCBI Taxonomy" id="2358"/>
    <lineage>
        <taxon>Bacteria</taxon>
        <taxon>Pseudomonadati</taxon>
        <taxon>Thermodesulfobacteriota</taxon>
        <taxon>Desulfomonilia</taxon>
        <taxon>Desulfomonilales</taxon>
        <taxon>Desulfomonilaceae</taxon>
        <taxon>Desulfomonile</taxon>
    </lineage>
</organism>
<dbReference type="InterPro" id="IPR051198">
    <property type="entry name" value="BchE-like"/>
</dbReference>
<keyword evidence="2" id="KW-0489">Methyltransferase</keyword>
<dbReference type="GO" id="GO:0046872">
    <property type="term" value="F:metal ion binding"/>
    <property type="evidence" value="ECO:0007669"/>
    <property type="project" value="UniProtKB-KW"/>
</dbReference>
<evidence type="ECO:0000256" key="5">
    <source>
        <dbReference type="ARBA" id="ARBA00022723"/>
    </source>
</evidence>
<evidence type="ECO:0000256" key="7">
    <source>
        <dbReference type="ARBA" id="ARBA00023014"/>
    </source>
</evidence>
<evidence type="ECO:0000256" key="1">
    <source>
        <dbReference type="ARBA" id="ARBA00001966"/>
    </source>
</evidence>
<dbReference type="SFLD" id="SFLDS00029">
    <property type="entry name" value="Radical_SAM"/>
    <property type="match status" value="1"/>
</dbReference>
<sequence>MNHSNKDENVCCAILLQPPPGDLTGPYPALPYLKSYAEFHGHTVKVRDLAIEALYFLAQEDKIRCLFDRVASMRKELEFKRFLSPVEQVHYRLLVTAAWLGSKPDFTAKAMASFKDHRQFYNYRLYKQSCRVLDAFYGALSAVYHPTILTPSEYPTAQTLNSMDKVLAHRHHDTNPYSEYYQKVLFSEIAAQAPKVIGISMEFASQSVQALVLGHLIKERFPRIHVTMGGAYLSQWIMLMGDEQLSKLFACTDSVICGEGETAFSQLLDRIEAGLPLSGVSNLMFRNPFTGEFLRTNALEYPDIETLPPPDYSDLDLNAYLIPKQVIPYCISRGCYWGKCVFCQNRYGENHMRRYQTVSVEKAITEMSLMFEQYGSNHFNFSNDVLDPSYLMRLSEALIGSRKRFLWNTDLRAEKAFTRDLCQTMARAGLNSVAIGFESACQNTLDAMNKGKKIETVIQVVKDLYSAGVATQAMGFFGFPGETEADAEATVRFLEENVGTLSYYVIGLLMVVPGSRMHEEPQKYGVSSISYDGN</sequence>
<evidence type="ECO:0000256" key="2">
    <source>
        <dbReference type="ARBA" id="ARBA00022603"/>
    </source>
</evidence>
<keyword evidence="7" id="KW-0411">Iron-sulfur</keyword>
<evidence type="ECO:0000259" key="8">
    <source>
        <dbReference type="PROSITE" id="PS51332"/>
    </source>
</evidence>
<dbReference type="Pfam" id="PF04055">
    <property type="entry name" value="Radical_SAM"/>
    <property type="match status" value="1"/>
</dbReference>
<dbReference type="InterPro" id="IPR034466">
    <property type="entry name" value="Methyltransferase_Class_B"/>
</dbReference>
<dbReference type="SUPFAM" id="SSF102114">
    <property type="entry name" value="Radical SAM enzymes"/>
    <property type="match status" value="1"/>
</dbReference>
<dbReference type="InterPro" id="IPR058240">
    <property type="entry name" value="rSAM_sf"/>
</dbReference>
<evidence type="ECO:0000256" key="3">
    <source>
        <dbReference type="ARBA" id="ARBA00022679"/>
    </source>
</evidence>
<evidence type="ECO:0000313" key="11">
    <source>
        <dbReference type="Proteomes" id="UP000807825"/>
    </source>
</evidence>
<dbReference type="Proteomes" id="UP000807825">
    <property type="component" value="Unassembled WGS sequence"/>
</dbReference>
<dbReference type="SFLD" id="SFLDG01123">
    <property type="entry name" value="methyltransferase_(Class_B)"/>
    <property type="match status" value="1"/>
</dbReference>
<feature type="domain" description="B12-binding" evidence="8">
    <location>
        <begin position="143"/>
        <end position="278"/>
    </location>
</feature>
<keyword evidence="3" id="KW-0808">Transferase</keyword>
<evidence type="ECO:0000313" key="10">
    <source>
        <dbReference type="EMBL" id="MBI5248187.1"/>
    </source>
</evidence>
<dbReference type="InterPro" id="IPR007197">
    <property type="entry name" value="rSAM"/>
</dbReference>
<keyword evidence="6" id="KW-0408">Iron</keyword>
<gene>
    <name evidence="10" type="ORF">HY912_01720</name>
</gene>
<feature type="non-terminal residue" evidence="10">
    <location>
        <position position="534"/>
    </location>
</feature>
<keyword evidence="5" id="KW-0479">Metal-binding</keyword>
<accession>A0A9D6Z220</accession>
<name>A0A9D6Z220_9BACT</name>
<dbReference type="EMBL" id="JACRDE010000050">
    <property type="protein sequence ID" value="MBI5248187.1"/>
    <property type="molecule type" value="Genomic_DNA"/>
</dbReference>
<dbReference type="InterPro" id="IPR023404">
    <property type="entry name" value="rSAM_horseshoe"/>
</dbReference>
<feature type="domain" description="Radical SAM core" evidence="9">
    <location>
        <begin position="321"/>
        <end position="534"/>
    </location>
</feature>